<comment type="caution">
    <text evidence="5">The sequence shown here is derived from an EMBL/GenBank/DDBJ whole genome shotgun (WGS) entry which is preliminary data.</text>
</comment>
<dbReference type="InterPro" id="IPR051654">
    <property type="entry name" value="Meroterpenoid_MTases"/>
</dbReference>
<dbReference type="PANTHER" id="PTHR35897:SF1">
    <property type="entry name" value="METHYLTRANSFERASE AUSD"/>
    <property type="match status" value="1"/>
</dbReference>
<comment type="similarity">
    <text evidence="4">Belongs to the class I-like SAM-binding methyltransferase superfamily.</text>
</comment>
<reference evidence="5 6" key="1">
    <citation type="journal article" date="2016" name="Genome Biol. Evol.">
        <title>Divergent and convergent evolution of fungal pathogenicity.</title>
        <authorList>
            <person name="Shang Y."/>
            <person name="Xiao G."/>
            <person name="Zheng P."/>
            <person name="Cen K."/>
            <person name="Zhan S."/>
            <person name="Wang C."/>
        </authorList>
    </citation>
    <scope>NUCLEOTIDE SEQUENCE [LARGE SCALE GENOMIC DNA]</scope>
    <source>
        <strain evidence="5 6">RCEF 2490</strain>
    </source>
</reference>
<keyword evidence="2" id="KW-0808">Transferase</keyword>
<gene>
    <name evidence="5" type="ORF">AAL_03368</name>
</gene>
<evidence type="ECO:0000256" key="3">
    <source>
        <dbReference type="ARBA" id="ARBA00022691"/>
    </source>
</evidence>
<evidence type="ECO:0008006" key="7">
    <source>
        <dbReference type="Google" id="ProtNLM"/>
    </source>
</evidence>
<comment type="pathway">
    <text evidence="1">Secondary metabolite biosynthesis.</text>
</comment>
<evidence type="ECO:0000256" key="4">
    <source>
        <dbReference type="ARBA" id="ARBA00038314"/>
    </source>
</evidence>
<dbReference type="GO" id="GO:0016740">
    <property type="term" value="F:transferase activity"/>
    <property type="evidence" value="ECO:0007669"/>
    <property type="project" value="UniProtKB-KW"/>
</dbReference>
<sequence>MDIVELQKWAYVPDLPDDIGPIRRLLQEYSRIPAKDVNAHILRVREDAWKVFRFPCLGRWKFLRLTNENDPRYRQVLFRLTVPQSRDAFLDLGCCLGQAIRQLRRDGVRGARLFGVDLQSQFINIGFDLFQDKDSLGAQFLVGDIVDPDDRRLDAMSGKVTIIHAGSFFHLFSWTQQLYIGKRIVGFLKEGTQNALIYGRHVGTIQPGATLMGNHDAYLHDRQSFQKLWNEVGELTGTSWAVDLESDGDSFENLPPTDKDLRRVNFTVHQIP</sequence>
<proteinExistence type="inferred from homology"/>
<dbReference type="Proteomes" id="UP000078544">
    <property type="component" value="Unassembled WGS sequence"/>
</dbReference>
<dbReference type="PANTHER" id="PTHR35897">
    <property type="entry name" value="METHYLTRANSFERASE AUSD"/>
    <property type="match status" value="1"/>
</dbReference>
<protein>
    <recommendedName>
        <fullName evidence="7">Methyltransferase domain-containing protein</fullName>
    </recommendedName>
</protein>
<evidence type="ECO:0000313" key="5">
    <source>
        <dbReference type="EMBL" id="KZZ97404.1"/>
    </source>
</evidence>
<organism evidence="5 6">
    <name type="scientific">Moelleriella libera RCEF 2490</name>
    <dbReference type="NCBI Taxonomy" id="1081109"/>
    <lineage>
        <taxon>Eukaryota</taxon>
        <taxon>Fungi</taxon>
        <taxon>Dikarya</taxon>
        <taxon>Ascomycota</taxon>
        <taxon>Pezizomycotina</taxon>
        <taxon>Sordariomycetes</taxon>
        <taxon>Hypocreomycetidae</taxon>
        <taxon>Hypocreales</taxon>
        <taxon>Clavicipitaceae</taxon>
        <taxon>Moelleriella</taxon>
    </lineage>
</organism>
<dbReference type="EMBL" id="AZGY01000006">
    <property type="protein sequence ID" value="KZZ97404.1"/>
    <property type="molecule type" value="Genomic_DNA"/>
</dbReference>
<dbReference type="AlphaFoldDB" id="A0A168D681"/>
<evidence type="ECO:0000256" key="1">
    <source>
        <dbReference type="ARBA" id="ARBA00005179"/>
    </source>
</evidence>
<name>A0A168D681_9HYPO</name>
<keyword evidence="6" id="KW-1185">Reference proteome</keyword>
<dbReference type="InterPro" id="IPR029063">
    <property type="entry name" value="SAM-dependent_MTases_sf"/>
</dbReference>
<dbReference type="Gene3D" id="3.40.50.150">
    <property type="entry name" value="Vaccinia Virus protein VP39"/>
    <property type="match status" value="1"/>
</dbReference>
<accession>A0A168D681</accession>
<dbReference type="OrthoDB" id="2094832at2759"/>
<keyword evidence="3" id="KW-0949">S-adenosyl-L-methionine</keyword>
<dbReference type="STRING" id="1081109.A0A168D681"/>
<dbReference type="SUPFAM" id="SSF53335">
    <property type="entry name" value="S-adenosyl-L-methionine-dependent methyltransferases"/>
    <property type="match status" value="1"/>
</dbReference>
<evidence type="ECO:0000256" key="2">
    <source>
        <dbReference type="ARBA" id="ARBA00022679"/>
    </source>
</evidence>
<evidence type="ECO:0000313" key="6">
    <source>
        <dbReference type="Proteomes" id="UP000078544"/>
    </source>
</evidence>